<sequence>MPLPFIPILLGAAALITGGYGVKKGLDAKEDFDRAESITANARSIYDKASRSLERTREDAQDALEELGKIKLKAVDEGLKPFAAAFERIKNVELDEDIELNPELSITTELANIQKIVLEISDVLKGGVAAVSGGALAGFGAFGAAGMLATASTGTAISALSGVAATNATLAWFGGGALAAGGLGMAGGTLVLGGIVAAPVLAVGGLLLASKAEEAVNDARSNLEKAKGAAQGMEIARTAAKAILRCTEEIGDVLQTLLIHFLEANGELKALVDRETDYQVIKTNARDRYIVQKSCGLARTVTNILETPVFDDNGVVTQATKELTQNSRQFLEKLAAM</sequence>
<reference evidence="3" key="1">
    <citation type="submission" date="2016-02" db="EMBL/GenBank/DDBJ databases">
        <authorList>
            <person name="Holder M.E."/>
            <person name="Ajami N.J."/>
            <person name="Petrosino J.F."/>
        </authorList>
    </citation>
    <scope>NUCLEOTIDE SEQUENCE [LARGE SCALE GENOMIC DNA]</scope>
    <source>
        <strain evidence="3">CCUG 45958</strain>
    </source>
</reference>
<gene>
    <name evidence="2" type="ORF">AXF13_15340</name>
</gene>
<evidence type="ECO:0000313" key="2">
    <source>
        <dbReference type="EMBL" id="AMD91390.1"/>
    </source>
</evidence>
<protein>
    <recommendedName>
        <fullName evidence="4">Chemotaxis protein</fullName>
    </recommendedName>
</protein>
<dbReference type="AlphaFoldDB" id="A0A0X8JMB8"/>
<feature type="coiled-coil region" evidence="1">
    <location>
        <begin position="46"/>
        <end position="73"/>
    </location>
</feature>
<dbReference type="KEGG" id="dfi:AXF13_15340"/>
<dbReference type="RefSeq" id="WP_062254536.1">
    <property type="nucleotide sequence ID" value="NZ_CP014229.1"/>
</dbReference>
<accession>A0A0X8JMB8</accession>
<evidence type="ECO:0000256" key="1">
    <source>
        <dbReference type="SAM" id="Coils"/>
    </source>
</evidence>
<dbReference type="STRING" id="44742.AXF13_15340"/>
<organism evidence="2 3">
    <name type="scientific">Desulfovibrio fairfieldensis</name>
    <dbReference type="NCBI Taxonomy" id="44742"/>
    <lineage>
        <taxon>Bacteria</taxon>
        <taxon>Pseudomonadati</taxon>
        <taxon>Thermodesulfobacteriota</taxon>
        <taxon>Desulfovibrionia</taxon>
        <taxon>Desulfovibrionales</taxon>
        <taxon>Desulfovibrionaceae</taxon>
        <taxon>Desulfovibrio</taxon>
    </lineage>
</organism>
<keyword evidence="3" id="KW-1185">Reference proteome</keyword>
<name>A0A0X8JMB8_9BACT</name>
<dbReference type="Proteomes" id="UP000069241">
    <property type="component" value="Chromosome"/>
</dbReference>
<dbReference type="EMBL" id="CP014229">
    <property type="protein sequence ID" value="AMD91390.1"/>
    <property type="molecule type" value="Genomic_DNA"/>
</dbReference>
<evidence type="ECO:0008006" key="4">
    <source>
        <dbReference type="Google" id="ProtNLM"/>
    </source>
</evidence>
<evidence type="ECO:0000313" key="3">
    <source>
        <dbReference type="Proteomes" id="UP000069241"/>
    </source>
</evidence>
<proteinExistence type="predicted"/>
<keyword evidence="1" id="KW-0175">Coiled coil</keyword>